<name>A0ABQ9XSB8_9EUKA</name>
<comment type="caution">
    <text evidence="3">The sequence shown here is derived from an EMBL/GenBank/DDBJ whole genome shotgun (WGS) entry which is preliminary data.</text>
</comment>
<dbReference type="EMBL" id="JARBJD010000086">
    <property type="protein sequence ID" value="KAK2953832.1"/>
    <property type="molecule type" value="Genomic_DNA"/>
</dbReference>
<dbReference type="CDD" id="cd22744">
    <property type="entry name" value="OTU"/>
    <property type="match status" value="1"/>
</dbReference>
<sequence length="909" mass="103441">MTIHNATEKDIIRHPHDQSLIITRVERKTSGGRAYAKYYRLNLRTKSLCADKKDFQCLSLDNDGSLCRFYGRGTLSSFDAHKCRFNPSSTQTISALIEAGHRRTIEEAQNHERDSQLSQVEQSVLVFFARSGTPFRTVEDNGFVKMEESLIKLGQRFPNKPTSELLPQTSRFSLSRNMVRLSEQLRKTTCDITFTVSMCVDGVTPPAGHEHTHVFVLADPSQQSFPRFHSIREISASGIDSATAILDEVTNLNETGVRIHCFVSDGGSGYVSVFHPNTDARREMLLQPLSELYGFVPLHFQCWAHKLNTALRHLHSRSVLLRASLELLSTFSETVPTSKTDVPNPPKFIGSRWISCGPIVQWFRANRQSLSTMMALSVSELHFMDLLHDLINPLFNTVGILERNTMSIANSPPLLTNLVYLLCSLAQSVHSVSFQWANLINDLATEVCRLTLLDDDGSAAILGYSLTSCGREAYQGSTFLTCVDGLISEWHRPSQPEHWDEAFINRLRTKLQRITKNREESEVEMESEEDDEDTVAIHSIEQARQRKRETWRTCLDERSSKRRSDDDEIILLVQPGDSVSKGVEVAVEIDEVVRFTRPLASSFIPQLTQTSSMVANLEILLETTFPKMMKTDIDRNLSAYEVWLDGGVVPNQHRLMRSSLDFWKKEVETEDSEFYHLAFLADTLLRTPPTQAAAERTIKVVKRHASLKRPRLASKTNDAILRVASLSESTLSLPPVVKTKRDEDPMQKDWRVNCDSDTKSIRTDGRSLDEIRFDARYGRSWKRAESVTNGSCFYHSILLLLRDVDISISDLRRQTVEYMNQNRESIDVDTFLHDWENRMSENLLQTTPVEMWEIVAVSHLLQRQIIIHSSCMRPIATMLQPSQVVRQQPALRVAYVNGNHYQPMIPVAK</sequence>
<evidence type="ECO:0000259" key="2">
    <source>
        <dbReference type="PROSITE" id="PS50802"/>
    </source>
</evidence>
<dbReference type="SUPFAM" id="SSF53098">
    <property type="entry name" value="Ribonuclease H-like"/>
    <property type="match status" value="1"/>
</dbReference>
<reference evidence="3 4" key="1">
    <citation type="journal article" date="2022" name="bioRxiv">
        <title>Genomics of Preaxostyla Flagellates Illuminates Evolutionary Transitions and the Path Towards Mitochondrial Loss.</title>
        <authorList>
            <person name="Novak L.V.F."/>
            <person name="Treitli S.C."/>
            <person name="Pyrih J."/>
            <person name="Halakuc P."/>
            <person name="Pipaliya S.V."/>
            <person name="Vacek V."/>
            <person name="Brzon O."/>
            <person name="Soukal P."/>
            <person name="Eme L."/>
            <person name="Dacks J.B."/>
            <person name="Karnkowska A."/>
            <person name="Elias M."/>
            <person name="Hampl V."/>
        </authorList>
    </citation>
    <scope>NUCLEOTIDE SEQUENCE [LARGE SCALE GENOMIC DNA]</scope>
    <source>
        <strain evidence="3">NAU3</strain>
        <tissue evidence="3">Gut</tissue>
    </source>
</reference>
<protein>
    <recommendedName>
        <fullName evidence="2">OTU domain-containing protein</fullName>
    </recommendedName>
</protein>
<evidence type="ECO:0000313" key="4">
    <source>
        <dbReference type="Proteomes" id="UP001281761"/>
    </source>
</evidence>
<feature type="coiled-coil region" evidence="1">
    <location>
        <begin position="504"/>
        <end position="531"/>
    </location>
</feature>
<gene>
    <name evidence="3" type="ORF">BLNAU_11235</name>
</gene>
<keyword evidence="1" id="KW-0175">Coiled coil</keyword>
<dbReference type="PROSITE" id="PS50802">
    <property type="entry name" value="OTU"/>
    <property type="match status" value="1"/>
</dbReference>
<dbReference type="Pfam" id="PF02338">
    <property type="entry name" value="OTU"/>
    <property type="match status" value="1"/>
</dbReference>
<evidence type="ECO:0000256" key="1">
    <source>
        <dbReference type="SAM" id="Coils"/>
    </source>
</evidence>
<proteinExistence type="predicted"/>
<organism evidence="3 4">
    <name type="scientific">Blattamonas nauphoetae</name>
    <dbReference type="NCBI Taxonomy" id="2049346"/>
    <lineage>
        <taxon>Eukaryota</taxon>
        <taxon>Metamonada</taxon>
        <taxon>Preaxostyla</taxon>
        <taxon>Oxymonadida</taxon>
        <taxon>Blattamonas</taxon>
    </lineage>
</organism>
<dbReference type="Gene3D" id="3.90.70.80">
    <property type="match status" value="1"/>
</dbReference>
<dbReference type="Proteomes" id="UP001281761">
    <property type="component" value="Unassembled WGS sequence"/>
</dbReference>
<dbReference type="InterPro" id="IPR003323">
    <property type="entry name" value="OTU_dom"/>
</dbReference>
<evidence type="ECO:0000313" key="3">
    <source>
        <dbReference type="EMBL" id="KAK2953832.1"/>
    </source>
</evidence>
<feature type="domain" description="OTU" evidence="2">
    <location>
        <begin position="781"/>
        <end position="907"/>
    </location>
</feature>
<dbReference type="InterPro" id="IPR012337">
    <property type="entry name" value="RNaseH-like_sf"/>
</dbReference>
<accession>A0ABQ9XSB8</accession>
<keyword evidence="4" id="KW-1185">Reference proteome</keyword>